<dbReference type="AlphaFoldDB" id="A0A392P518"/>
<keyword evidence="2" id="KW-0812">Transmembrane</keyword>
<feature type="transmembrane region" description="Helical" evidence="2">
    <location>
        <begin position="75"/>
        <end position="99"/>
    </location>
</feature>
<evidence type="ECO:0000313" key="4">
    <source>
        <dbReference type="Proteomes" id="UP000265520"/>
    </source>
</evidence>
<comment type="caution">
    <text evidence="3">The sequence shown here is derived from an EMBL/GenBank/DDBJ whole genome shotgun (WGS) entry which is preliminary data.</text>
</comment>
<accession>A0A392P518</accession>
<keyword evidence="2" id="KW-1133">Transmembrane helix</keyword>
<evidence type="ECO:0000313" key="3">
    <source>
        <dbReference type="EMBL" id="MCI07138.1"/>
    </source>
</evidence>
<proteinExistence type="predicted"/>
<reference evidence="3 4" key="1">
    <citation type="journal article" date="2018" name="Front. Plant Sci.">
        <title>Red Clover (Trifolium pratense) and Zigzag Clover (T. medium) - A Picture of Genomic Similarities and Differences.</title>
        <authorList>
            <person name="Dluhosova J."/>
            <person name="Istvanek J."/>
            <person name="Nedelnik J."/>
            <person name="Repkova J."/>
        </authorList>
    </citation>
    <scope>NUCLEOTIDE SEQUENCE [LARGE SCALE GENOMIC DNA]</scope>
    <source>
        <strain evidence="4">cv. 10/8</strain>
        <tissue evidence="3">Leaf</tissue>
    </source>
</reference>
<protein>
    <submittedName>
        <fullName evidence="3">Uncharacterized protein</fullName>
    </submittedName>
</protein>
<organism evidence="3 4">
    <name type="scientific">Trifolium medium</name>
    <dbReference type="NCBI Taxonomy" id="97028"/>
    <lineage>
        <taxon>Eukaryota</taxon>
        <taxon>Viridiplantae</taxon>
        <taxon>Streptophyta</taxon>
        <taxon>Embryophyta</taxon>
        <taxon>Tracheophyta</taxon>
        <taxon>Spermatophyta</taxon>
        <taxon>Magnoliopsida</taxon>
        <taxon>eudicotyledons</taxon>
        <taxon>Gunneridae</taxon>
        <taxon>Pentapetalae</taxon>
        <taxon>rosids</taxon>
        <taxon>fabids</taxon>
        <taxon>Fabales</taxon>
        <taxon>Fabaceae</taxon>
        <taxon>Papilionoideae</taxon>
        <taxon>50 kb inversion clade</taxon>
        <taxon>NPAAA clade</taxon>
        <taxon>Hologalegina</taxon>
        <taxon>IRL clade</taxon>
        <taxon>Trifolieae</taxon>
        <taxon>Trifolium</taxon>
    </lineage>
</organism>
<evidence type="ECO:0000256" key="1">
    <source>
        <dbReference type="SAM" id="MobiDB-lite"/>
    </source>
</evidence>
<evidence type="ECO:0000256" key="2">
    <source>
        <dbReference type="SAM" id="Phobius"/>
    </source>
</evidence>
<dbReference type="Proteomes" id="UP000265520">
    <property type="component" value="Unassembled WGS sequence"/>
</dbReference>
<dbReference type="EMBL" id="LXQA010064326">
    <property type="protein sequence ID" value="MCI07138.1"/>
    <property type="molecule type" value="Genomic_DNA"/>
</dbReference>
<keyword evidence="4" id="KW-1185">Reference proteome</keyword>
<feature type="region of interest" description="Disordered" evidence="1">
    <location>
        <begin position="30"/>
        <end position="56"/>
    </location>
</feature>
<sequence>MEREGSIYLQIGEVVKETGTAGITMFEPSLPSNIEKSESDTDIANSVSPPPTSSNVAPEKKLTLFALQLAVLEKAATGLGTLGFIWATVVLLGVGVMSLNGSIKLHGSLPILELDSKVSWK</sequence>
<keyword evidence="2" id="KW-0472">Membrane</keyword>
<name>A0A392P518_9FABA</name>